<gene>
    <name evidence="1" type="ORF">ADIARSV_1131</name>
</gene>
<sequence length="216" mass="23866">MGTLKGGSNGTFSGKVGSVIGSNWRKISYIKGLPKTSHKQASEAQLLQREKFQLIVKFIYNILPVIEKGRDRKKTQYTTAANVAVSYNALHALNPDGCEINFSRIMISDGSLPKAADAYALWMTEKCLRVYWNPIPRSPSTSADDEATLLLYWPGNSIFLSKVAAAFRSDGSIDIPIDPMKSTEICHLYIFFTSPKGISSPSFYMGELSALNNRTL</sequence>
<dbReference type="Proteomes" id="UP000014174">
    <property type="component" value="Unassembled WGS sequence"/>
</dbReference>
<evidence type="ECO:0000313" key="1">
    <source>
        <dbReference type="EMBL" id="EOR95818.1"/>
    </source>
</evidence>
<keyword evidence="2" id="KW-1185">Reference proteome</keyword>
<dbReference type="EMBL" id="AQPN01000043">
    <property type="protein sequence ID" value="EOR95818.1"/>
    <property type="molecule type" value="Genomic_DNA"/>
</dbReference>
<dbReference type="eggNOG" id="ENOG502Z9ST">
    <property type="taxonomic scope" value="Bacteria"/>
</dbReference>
<comment type="caution">
    <text evidence="1">The sequence shown here is derived from an EMBL/GenBank/DDBJ whole genome shotgun (WGS) entry which is preliminary data.</text>
</comment>
<proteinExistence type="predicted"/>
<dbReference type="OrthoDB" id="665435at2"/>
<dbReference type="STRING" id="1150600.ADIARSV_1131"/>
<dbReference type="Pfam" id="PF19781">
    <property type="entry name" value="DUF6266"/>
    <property type="match status" value="1"/>
</dbReference>
<organism evidence="1 2">
    <name type="scientific">Arcticibacter svalbardensis MN12-7</name>
    <dbReference type="NCBI Taxonomy" id="1150600"/>
    <lineage>
        <taxon>Bacteria</taxon>
        <taxon>Pseudomonadati</taxon>
        <taxon>Bacteroidota</taxon>
        <taxon>Sphingobacteriia</taxon>
        <taxon>Sphingobacteriales</taxon>
        <taxon>Sphingobacteriaceae</taxon>
        <taxon>Arcticibacter</taxon>
    </lineage>
</organism>
<dbReference type="RefSeq" id="WP_016194375.1">
    <property type="nucleotide sequence ID" value="NZ_AQPN01000043.1"/>
</dbReference>
<protein>
    <submittedName>
        <fullName evidence="1">Uncharacterized protein</fullName>
    </submittedName>
</protein>
<dbReference type="InterPro" id="IPR046233">
    <property type="entry name" value="DUF6266"/>
</dbReference>
<dbReference type="AlphaFoldDB" id="R9GVX1"/>
<evidence type="ECO:0000313" key="2">
    <source>
        <dbReference type="Proteomes" id="UP000014174"/>
    </source>
</evidence>
<reference evidence="1 2" key="1">
    <citation type="journal article" date="2013" name="Genome Announc.">
        <title>Draft Genome Sequence of Arcticibacter svalbardensis Strain MN12-7T, a Member of the Family Sphingobacteriaceae Isolated from an Arctic Soil Sample.</title>
        <authorList>
            <person name="Shivaji S."/>
            <person name="Ara S."/>
            <person name="Prasad S."/>
            <person name="Manasa B.P."/>
            <person name="Begum Z."/>
            <person name="Singh A."/>
            <person name="Kumar Pinnaka A."/>
        </authorList>
    </citation>
    <scope>NUCLEOTIDE SEQUENCE [LARGE SCALE GENOMIC DNA]</scope>
    <source>
        <strain evidence="1 2">MN12-7</strain>
    </source>
</reference>
<accession>R9GVX1</accession>
<name>R9GVX1_9SPHI</name>